<dbReference type="InterPro" id="IPR036412">
    <property type="entry name" value="HAD-like_sf"/>
</dbReference>
<dbReference type="InterPro" id="IPR006439">
    <property type="entry name" value="HAD-SF_hydro_IA"/>
</dbReference>
<accession>K1R2B4</accession>
<dbReference type="CDD" id="cd07509">
    <property type="entry name" value="HAD_PPase"/>
    <property type="match status" value="1"/>
</dbReference>
<comment type="cofactor">
    <cofactor evidence="1">
        <name>Mg(2+)</name>
        <dbReference type="ChEBI" id="CHEBI:18420"/>
    </cofactor>
</comment>
<keyword evidence="3" id="KW-0479">Metal-binding</keyword>
<evidence type="ECO:0000256" key="1">
    <source>
        <dbReference type="ARBA" id="ARBA00001946"/>
    </source>
</evidence>
<keyword evidence="6" id="KW-0378">Hydrolase</keyword>
<gene>
    <name evidence="6" type="ORF">CGI_10024213</name>
</gene>
<reference evidence="6" key="1">
    <citation type="journal article" date="2012" name="Nature">
        <title>The oyster genome reveals stress adaptation and complexity of shell formation.</title>
        <authorList>
            <person name="Zhang G."/>
            <person name="Fang X."/>
            <person name="Guo X."/>
            <person name="Li L."/>
            <person name="Luo R."/>
            <person name="Xu F."/>
            <person name="Yang P."/>
            <person name="Zhang L."/>
            <person name="Wang X."/>
            <person name="Qi H."/>
            <person name="Xiong Z."/>
            <person name="Que H."/>
            <person name="Xie Y."/>
            <person name="Holland P.W."/>
            <person name="Paps J."/>
            <person name="Zhu Y."/>
            <person name="Wu F."/>
            <person name="Chen Y."/>
            <person name="Wang J."/>
            <person name="Peng C."/>
            <person name="Meng J."/>
            <person name="Yang L."/>
            <person name="Liu J."/>
            <person name="Wen B."/>
            <person name="Zhang N."/>
            <person name="Huang Z."/>
            <person name="Zhu Q."/>
            <person name="Feng Y."/>
            <person name="Mount A."/>
            <person name="Hedgecock D."/>
            <person name="Xu Z."/>
            <person name="Liu Y."/>
            <person name="Domazet-Loso T."/>
            <person name="Du Y."/>
            <person name="Sun X."/>
            <person name="Zhang S."/>
            <person name="Liu B."/>
            <person name="Cheng P."/>
            <person name="Jiang X."/>
            <person name="Li J."/>
            <person name="Fan D."/>
            <person name="Wang W."/>
            <person name="Fu W."/>
            <person name="Wang T."/>
            <person name="Wang B."/>
            <person name="Zhang J."/>
            <person name="Peng Z."/>
            <person name="Li Y."/>
            <person name="Li N."/>
            <person name="Wang J."/>
            <person name="Chen M."/>
            <person name="He Y."/>
            <person name="Tan F."/>
            <person name="Song X."/>
            <person name="Zheng Q."/>
            <person name="Huang R."/>
            <person name="Yang H."/>
            <person name="Du X."/>
            <person name="Chen L."/>
            <person name="Yang M."/>
            <person name="Gaffney P.M."/>
            <person name="Wang S."/>
            <person name="Luo L."/>
            <person name="She Z."/>
            <person name="Ming Y."/>
            <person name="Huang W."/>
            <person name="Zhang S."/>
            <person name="Huang B."/>
            <person name="Zhang Y."/>
            <person name="Qu T."/>
            <person name="Ni P."/>
            <person name="Miao G."/>
            <person name="Wang J."/>
            <person name="Wang Q."/>
            <person name="Steinberg C.E."/>
            <person name="Wang H."/>
            <person name="Li N."/>
            <person name="Qian L."/>
            <person name="Zhang G."/>
            <person name="Li Y."/>
            <person name="Yang H."/>
            <person name="Liu X."/>
            <person name="Wang J."/>
            <person name="Yin Y."/>
            <person name="Wang J."/>
        </authorList>
    </citation>
    <scope>NUCLEOTIDE SEQUENCE [LARGE SCALE GENOMIC DNA]</scope>
    <source>
        <strain evidence="6">05x7-T-G4-1.051#20</strain>
    </source>
</reference>
<evidence type="ECO:0000256" key="5">
    <source>
        <dbReference type="ARBA" id="ARBA00039666"/>
    </source>
</evidence>
<evidence type="ECO:0000256" key="2">
    <source>
        <dbReference type="ARBA" id="ARBA00007958"/>
    </source>
</evidence>
<dbReference type="NCBIfam" id="TIGR01460">
    <property type="entry name" value="HAD-SF-IIA"/>
    <property type="match status" value="1"/>
</dbReference>
<dbReference type="FunFam" id="3.40.50.1000:FF:000060">
    <property type="entry name" value="Haloacid dehalogenase-like hydrolase domain-containing protein 2"/>
    <property type="match status" value="1"/>
</dbReference>
<dbReference type="AlphaFoldDB" id="K1R2B4"/>
<dbReference type="InterPro" id="IPR023214">
    <property type="entry name" value="HAD_sf"/>
</dbReference>
<dbReference type="InterPro" id="IPR006357">
    <property type="entry name" value="HAD-SF_hydro_IIA"/>
</dbReference>
<comment type="similarity">
    <text evidence="2">Belongs to the HAD-like hydrolase superfamily.</text>
</comment>
<dbReference type="GO" id="GO:0016791">
    <property type="term" value="F:phosphatase activity"/>
    <property type="evidence" value="ECO:0007669"/>
    <property type="project" value="InterPro"/>
</dbReference>
<sequence>MEHKIKTILVDLSGTLHIENEEIPGSVEALKRQDMKTELRNSKLNVKFVTNTTKESQRLLFERLRNLGFDIESREIFTSLTAAVKLIKQNSYRPLLMVDDRSLEDFKGIETKDANAVVVGLAPEKFQYNTLNQAFRLLMDGAPLIAIHKARYYRTGSGLSLGPGPFVTGLEYAADCKAEVVGKPEKAFFLSAVEEFQCHPNECIMIGDDVKDDIHGAQGCGMLGILVQTGKYRPNDEDKIDPKPFLTVRNFSEAVDKIISTSS</sequence>
<dbReference type="SFLD" id="SFLDS00003">
    <property type="entry name" value="Haloacid_Dehalogenase"/>
    <property type="match status" value="1"/>
</dbReference>
<evidence type="ECO:0000256" key="4">
    <source>
        <dbReference type="ARBA" id="ARBA00022842"/>
    </source>
</evidence>
<organism evidence="6">
    <name type="scientific">Magallana gigas</name>
    <name type="common">Pacific oyster</name>
    <name type="synonym">Crassostrea gigas</name>
    <dbReference type="NCBI Taxonomy" id="29159"/>
    <lineage>
        <taxon>Eukaryota</taxon>
        <taxon>Metazoa</taxon>
        <taxon>Spiralia</taxon>
        <taxon>Lophotrochozoa</taxon>
        <taxon>Mollusca</taxon>
        <taxon>Bivalvia</taxon>
        <taxon>Autobranchia</taxon>
        <taxon>Pteriomorphia</taxon>
        <taxon>Ostreida</taxon>
        <taxon>Ostreoidea</taxon>
        <taxon>Ostreidae</taxon>
        <taxon>Magallana</taxon>
    </lineage>
</organism>
<dbReference type="InterPro" id="IPR006355">
    <property type="entry name" value="LHPP/HDHD2"/>
</dbReference>
<name>K1R2B4_MAGGI</name>
<dbReference type="NCBIfam" id="TIGR01458">
    <property type="entry name" value="HAD-SF-IIA-hyp3"/>
    <property type="match status" value="1"/>
</dbReference>
<dbReference type="GO" id="GO:0005737">
    <property type="term" value="C:cytoplasm"/>
    <property type="evidence" value="ECO:0007669"/>
    <property type="project" value="TreeGrafter"/>
</dbReference>
<dbReference type="GO" id="GO:0046872">
    <property type="term" value="F:metal ion binding"/>
    <property type="evidence" value="ECO:0007669"/>
    <property type="project" value="UniProtKB-KW"/>
</dbReference>
<dbReference type="NCBIfam" id="TIGR01549">
    <property type="entry name" value="HAD-SF-IA-v1"/>
    <property type="match status" value="1"/>
</dbReference>
<proteinExistence type="inferred from homology"/>
<protein>
    <recommendedName>
        <fullName evidence="5">Haloacid dehalogenase-like hydrolase domain-containing protein 2</fullName>
    </recommendedName>
</protein>
<dbReference type="Pfam" id="PF13242">
    <property type="entry name" value="Hydrolase_like"/>
    <property type="match status" value="1"/>
</dbReference>
<dbReference type="EMBL" id="JH817333">
    <property type="protein sequence ID" value="EKC37659.1"/>
    <property type="molecule type" value="Genomic_DNA"/>
</dbReference>
<dbReference type="Pfam" id="PF13344">
    <property type="entry name" value="Hydrolase_6"/>
    <property type="match status" value="1"/>
</dbReference>
<keyword evidence="4" id="KW-0460">Magnesium</keyword>
<dbReference type="SFLD" id="SFLDG01129">
    <property type="entry name" value="C1.5:_HAD__Beta-PGM__Phosphata"/>
    <property type="match status" value="1"/>
</dbReference>
<dbReference type="SUPFAM" id="SSF56784">
    <property type="entry name" value="HAD-like"/>
    <property type="match status" value="1"/>
</dbReference>
<evidence type="ECO:0000256" key="3">
    <source>
        <dbReference type="ARBA" id="ARBA00022723"/>
    </source>
</evidence>
<evidence type="ECO:0000313" key="6">
    <source>
        <dbReference type="EMBL" id="EKC37659.1"/>
    </source>
</evidence>
<dbReference type="Gene3D" id="3.40.50.1000">
    <property type="entry name" value="HAD superfamily/HAD-like"/>
    <property type="match status" value="2"/>
</dbReference>
<dbReference type="PANTHER" id="PTHR19288:SF46">
    <property type="entry name" value="HALOACID DEHALOGENASE-LIKE HYDROLASE DOMAIN-CONTAINING PROTEIN 2"/>
    <property type="match status" value="1"/>
</dbReference>
<dbReference type="InParanoid" id="K1R2B4"/>
<dbReference type="PANTHER" id="PTHR19288">
    <property type="entry name" value="4-NITROPHENYLPHOSPHATASE-RELATED"/>
    <property type="match status" value="1"/>
</dbReference>
<dbReference type="FunCoup" id="K1R2B4">
    <property type="interactions" value="436"/>
</dbReference>
<dbReference type="HOGENOM" id="CLU_043473_4_0_1"/>